<sequence>MKALFPYVAETRGVIVRVAVSFLPEQSEPERGRWFWAYHIRLENAGPQVVQLLTRHWVITDGRGARHSVEGEGVIGEQPLLAPGESFDYVSGCPLSTSTGSMLGSYHMMGEDGSGFDVEIPRFALIAPAVGA</sequence>
<proteinExistence type="inferred from homology"/>
<dbReference type="Gene3D" id="2.60.40.1470">
    <property type="entry name" value="ApaG domain"/>
    <property type="match status" value="1"/>
</dbReference>
<dbReference type="InterPro" id="IPR023065">
    <property type="entry name" value="Uncharacterised_ApaG"/>
</dbReference>
<dbReference type="InterPro" id="IPR036767">
    <property type="entry name" value="ApaG_sf"/>
</dbReference>
<feature type="domain" description="ApaG" evidence="3">
    <location>
        <begin position="8"/>
        <end position="132"/>
    </location>
</feature>
<dbReference type="PANTHER" id="PTHR47191">
    <property type="entry name" value="OS05G0170800 PROTEIN"/>
    <property type="match status" value="1"/>
</dbReference>
<accession>A0ABU4PIU3</accession>
<evidence type="ECO:0000313" key="5">
    <source>
        <dbReference type="Proteomes" id="UP001279660"/>
    </source>
</evidence>
<keyword evidence="5" id="KW-1185">Reference proteome</keyword>
<evidence type="ECO:0000256" key="1">
    <source>
        <dbReference type="ARBA" id="ARBA00017693"/>
    </source>
</evidence>
<dbReference type="EMBL" id="JAWXXV010000001">
    <property type="protein sequence ID" value="MDX5984096.1"/>
    <property type="molecule type" value="Genomic_DNA"/>
</dbReference>
<dbReference type="RefSeq" id="WP_010403866.1">
    <property type="nucleotide sequence ID" value="NZ_JAWXXV010000001.1"/>
</dbReference>
<evidence type="ECO:0000259" key="3">
    <source>
        <dbReference type="PROSITE" id="PS51087"/>
    </source>
</evidence>
<reference evidence="4 5" key="1">
    <citation type="submission" date="2023-11" db="EMBL/GenBank/DDBJ databases">
        <title>MicrobeMod: A computational toolkit for identifying prokaryotic methylation and restriction-modification with nanopore sequencing.</title>
        <authorList>
            <person name="Crits-Christoph A."/>
            <person name="Kang S.C."/>
            <person name="Lee H."/>
            <person name="Ostrov N."/>
        </authorList>
    </citation>
    <scope>NUCLEOTIDE SEQUENCE [LARGE SCALE GENOMIC DNA]</scope>
    <source>
        <strain evidence="4 5">ATCC 14820</strain>
    </source>
</reference>
<dbReference type="PANTHER" id="PTHR47191:SF2">
    <property type="entry name" value="OS05G0170800 PROTEIN"/>
    <property type="match status" value="1"/>
</dbReference>
<gene>
    <name evidence="2 4" type="primary">apaG</name>
    <name evidence="4" type="ORF">SIL82_07475</name>
</gene>
<dbReference type="InterPro" id="IPR050718">
    <property type="entry name" value="ApaG-like"/>
</dbReference>
<dbReference type="Pfam" id="PF04379">
    <property type="entry name" value="DUF525"/>
    <property type="match status" value="1"/>
</dbReference>
<dbReference type="InterPro" id="IPR007474">
    <property type="entry name" value="ApaG_domain"/>
</dbReference>
<evidence type="ECO:0000313" key="4">
    <source>
        <dbReference type="EMBL" id="MDX5984096.1"/>
    </source>
</evidence>
<evidence type="ECO:0000256" key="2">
    <source>
        <dbReference type="HAMAP-Rule" id="MF_00791"/>
    </source>
</evidence>
<dbReference type="PROSITE" id="PS51087">
    <property type="entry name" value="APAG"/>
    <property type="match status" value="1"/>
</dbReference>
<comment type="caution">
    <text evidence="4">The sequence shown here is derived from an EMBL/GenBank/DDBJ whole genome shotgun (WGS) entry which is preliminary data.</text>
</comment>
<dbReference type="NCBIfam" id="NF003967">
    <property type="entry name" value="PRK05461.1"/>
    <property type="match status" value="1"/>
</dbReference>
<dbReference type="SUPFAM" id="SSF110069">
    <property type="entry name" value="ApaG-like"/>
    <property type="match status" value="1"/>
</dbReference>
<organism evidence="4 5">
    <name type="scientific">Sphingomonas echinoides</name>
    <dbReference type="NCBI Taxonomy" id="59803"/>
    <lineage>
        <taxon>Bacteria</taxon>
        <taxon>Pseudomonadati</taxon>
        <taxon>Pseudomonadota</taxon>
        <taxon>Alphaproteobacteria</taxon>
        <taxon>Sphingomonadales</taxon>
        <taxon>Sphingomonadaceae</taxon>
        <taxon>Sphingomonas</taxon>
    </lineage>
</organism>
<protein>
    <recommendedName>
        <fullName evidence="1 2">Protein ApaG</fullName>
    </recommendedName>
</protein>
<dbReference type="HAMAP" id="MF_00791">
    <property type="entry name" value="ApaG"/>
    <property type="match status" value="1"/>
</dbReference>
<dbReference type="Proteomes" id="UP001279660">
    <property type="component" value="Unassembled WGS sequence"/>
</dbReference>
<name>A0ABU4PIU3_9SPHN</name>